<dbReference type="EMBL" id="SLWX01000016">
    <property type="protein sequence ID" value="TCO73182.1"/>
    <property type="molecule type" value="Genomic_DNA"/>
</dbReference>
<dbReference type="CDD" id="cd06662">
    <property type="entry name" value="SURF1"/>
    <property type="match status" value="1"/>
</dbReference>
<evidence type="ECO:0000313" key="7">
    <source>
        <dbReference type="EMBL" id="TCO73182.1"/>
    </source>
</evidence>
<comment type="caution">
    <text evidence="6">Lacks conserved residue(s) required for the propagation of feature annotation.</text>
</comment>
<keyword evidence="3 6" id="KW-0812">Transmembrane</keyword>
<evidence type="ECO:0000256" key="2">
    <source>
        <dbReference type="ARBA" id="ARBA00007165"/>
    </source>
</evidence>
<keyword evidence="4 6" id="KW-1133">Transmembrane helix</keyword>
<keyword evidence="6" id="KW-1003">Cell membrane</keyword>
<accession>A0A4R2KKU1</accession>
<proteinExistence type="inferred from homology"/>
<dbReference type="OrthoDB" id="9789940at2"/>
<dbReference type="Pfam" id="PF02104">
    <property type="entry name" value="SURF1"/>
    <property type="match status" value="1"/>
</dbReference>
<dbReference type="RefSeq" id="WP_117319160.1">
    <property type="nucleotide sequence ID" value="NZ_QQSW01000020.1"/>
</dbReference>
<evidence type="ECO:0000313" key="8">
    <source>
        <dbReference type="Proteomes" id="UP000294980"/>
    </source>
</evidence>
<dbReference type="InterPro" id="IPR045214">
    <property type="entry name" value="Surf1/Surf4"/>
</dbReference>
<dbReference type="PANTHER" id="PTHR23427:SF2">
    <property type="entry name" value="SURFEIT LOCUS PROTEIN 1"/>
    <property type="match status" value="1"/>
</dbReference>
<organism evidence="7 8">
    <name type="scientific">Chromatocurvus halotolerans</name>
    <dbReference type="NCBI Taxonomy" id="1132028"/>
    <lineage>
        <taxon>Bacteria</taxon>
        <taxon>Pseudomonadati</taxon>
        <taxon>Pseudomonadota</taxon>
        <taxon>Gammaproteobacteria</taxon>
        <taxon>Cellvibrionales</taxon>
        <taxon>Halieaceae</taxon>
        <taxon>Chromatocurvus</taxon>
    </lineage>
</organism>
<dbReference type="PROSITE" id="PS50895">
    <property type="entry name" value="SURF1"/>
    <property type="match status" value="1"/>
</dbReference>
<dbReference type="AlphaFoldDB" id="A0A4R2KKU1"/>
<evidence type="ECO:0000256" key="5">
    <source>
        <dbReference type="ARBA" id="ARBA00023136"/>
    </source>
</evidence>
<name>A0A4R2KKU1_9GAMM</name>
<keyword evidence="5 6" id="KW-0472">Membrane</keyword>
<comment type="caution">
    <text evidence="7">The sequence shown here is derived from an EMBL/GenBank/DDBJ whole genome shotgun (WGS) entry which is preliminary data.</text>
</comment>
<gene>
    <name evidence="7" type="ORF">EV688_11618</name>
</gene>
<dbReference type="GO" id="GO:0005886">
    <property type="term" value="C:plasma membrane"/>
    <property type="evidence" value="ECO:0007669"/>
    <property type="project" value="UniProtKB-SubCell"/>
</dbReference>
<evidence type="ECO:0000256" key="6">
    <source>
        <dbReference type="RuleBase" id="RU363076"/>
    </source>
</evidence>
<reference evidence="7 8" key="1">
    <citation type="submission" date="2019-03" db="EMBL/GenBank/DDBJ databases">
        <title>Genomic Encyclopedia of Type Strains, Phase IV (KMG-IV): sequencing the most valuable type-strain genomes for metagenomic binning, comparative biology and taxonomic classification.</title>
        <authorList>
            <person name="Goeker M."/>
        </authorList>
    </citation>
    <scope>NUCLEOTIDE SEQUENCE [LARGE SCALE GENOMIC DNA]</scope>
    <source>
        <strain evidence="7 8">DSM 23344</strain>
    </source>
</reference>
<keyword evidence="8" id="KW-1185">Reference proteome</keyword>
<evidence type="ECO:0000256" key="4">
    <source>
        <dbReference type="ARBA" id="ARBA00022989"/>
    </source>
</evidence>
<evidence type="ECO:0000256" key="1">
    <source>
        <dbReference type="ARBA" id="ARBA00004370"/>
    </source>
</evidence>
<dbReference type="InterPro" id="IPR002994">
    <property type="entry name" value="Surf1/Shy1"/>
</dbReference>
<sequence length="251" mass="28267">MRLTFDLEWRMTALTLLLLPLLVSLGLWQLDREAEKRDLAARFAERQARPATDLAGLDPDRDDLAYLPVELRGQFVPGQYLLQDNRIQRGQFGYEIIGLFRLAGGAGYALVNRGWIAGDAARRTLPEVTQPPGVVDLRGQVYIPPDPPYLLAEQAVPADNWPSVIQALETGPLVPALERRLDAPVFPHAVRLDANQPGALSIDWQVVNLSPQTHRGYAVQWFTMAAVLLLFFVFRSSNLWDVLRHRARRES</sequence>
<comment type="subcellular location">
    <subcellularLocation>
        <location evidence="6">Cell membrane</location>
        <topology evidence="6">Multi-pass membrane protein</topology>
    </subcellularLocation>
    <subcellularLocation>
        <location evidence="1">Membrane</location>
    </subcellularLocation>
</comment>
<comment type="similarity">
    <text evidence="2 6">Belongs to the SURF1 family.</text>
</comment>
<dbReference type="PANTHER" id="PTHR23427">
    <property type="entry name" value="SURFEIT LOCUS PROTEIN"/>
    <property type="match status" value="1"/>
</dbReference>
<protein>
    <recommendedName>
        <fullName evidence="6">SURF1-like protein</fullName>
    </recommendedName>
</protein>
<feature type="transmembrane region" description="Helical" evidence="6">
    <location>
        <begin position="217"/>
        <end position="234"/>
    </location>
</feature>
<evidence type="ECO:0000256" key="3">
    <source>
        <dbReference type="ARBA" id="ARBA00022692"/>
    </source>
</evidence>
<dbReference type="Proteomes" id="UP000294980">
    <property type="component" value="Unassembled WGS sequence"/>
</dbReference>